<sequence length="402" mass="46164">MKVFTVFSPSKKERIVYCHEFNIIDGSHKKTKLFRIELEKNRSIFSGENKRETGFAMSPNGKYFVVSTDNIKKHSNSYTVHVYDSESLNLIYKVNYQENTDKFYEANDLSIDDNANVYALGKLYLEGRSQKKEGKANYDFVLNKISDSEVITQTINFSKEEHISSLIISNIKNQIRLLGFYSEERAGKIKGALIFNVDTANMQISQNKSFKLPEAVYKDLYNENKAKRKKNKGKELSSYYVDYVIDDNKGNTYLLAEEFFITTVYVSTGAGGGYMQTVYHYNNVLVLKLNAANELEWARSIFKRDQVPSYNAFIKNDELHVILNSGKNLTEKEDGRVKVSKGLFESSSLYDIVFSDSGEVSYNKIQDNKGNTFYMPYFGVYNGERFITISRSGGKKQFLILE</sequence>
<proteinExistence type="predicted"/>
<protein>
    <submittedName>
        <fullName evidence="1">Uncharacterized protein</fullName>
    </submittedName>
</protein>
<accession>A0ABT0QE19</accession>
<gene>
    <name evidence="1" type="ORF">M3P09_09490</name>
</gene>
<dbReference type="EMBL" id="JAMFLZ010000003">
    <property type="protein sequence ID" value="MCL6295227.1"/>
    <property type="molecule type" value="Genomic_DNA"/>
</dbReference>
<reference evidence="1" key="1">
    <citation type="submission" date="2022-05" db="EMBL/GenBank/DDBJ databases">
        <authorList>
            <person name="Park J.-S."/>
        </authorList>
    </citation>
    <scope>NUCLEOTIDE SEQUENCE</scope>
    <source>
        <strain evidence="1">2012CJ34-3</strain>
    </source>
</reference>
<name>A0ABT0QE19_9FLAO</name>
<evidence type="ECO:0000313" key="2">
    <source>
        <dbReference type="Proteomes" id="UP001165381"/>
    </source>
</evidence>
<dbReference type="SUPFAM" id="SSF75011">
    <property type="entry name" value="3-carboxy-cis,cis-mucoante lactonizing enzyme"/>
    <property type="match status" value="1"/>
</dbReference>
<dbReference type="RefSeq" id="WP_249972953.1">
    <property type="nucleotide sequence ID" value="NZ_JAMFLZ010000003.1"/>
</dbReference>
<keyword evidence="2" id="KW-1185">Reference proteome</keyword>
<evidence type="ECO:0000313" key="1">
    <source>
        <dbReference type="EMBL" id="MCL6295227.1"/>
    </source>
</evidence>
<organism evidence="1 2">
    <name type="scientific">Jejuia spongiicola</name>
    <dbReference type="NCBI Taxonomy" id="2942207"/>
    <lineage>
        <taxon>Bacteria</taxon>
        <taxon>Pseudomonadati</taxon>
        <taxon>Bacteroidota</taxon>
        <taxon>Flavobacteriia</taxon>
        <taxon>Flavobacteriales</taxon>
        <taxon>Flavobacteriaceae</taxon>
        <taxon>Jejuia</taxon>
    </lineage>
</organism>
<comment type="caution">
    <text evidence="1">The sequence shown here is derived from an EMBL/GenBank/DDBJ whole genome shotgun (WGS) entry which is preliminary data.</text>
</comment>
<dbReference type="Proteomes" id="UP001165381">
    <property type="component" value="Unassembled WGS sequence"/>
</dbReference>